<keyword evidence="2" id="KW-1185">Reference proteome</keyword>
<dbReference type="EMBL" id="RFFH01000003">
    <property type="protein sequence ID" value="RMI33456.1"/>
    <property type="molecule type" value="Genomic_DNA"/>
</dbReference>
<evidence type="ECO:0000313" key="1">
    <source>
        <dbReference type="EMBL" id="RMI33456.1"/>
    </source>
</evidence>
<reference evidence="1 2" key="1">
    <citation type="submission" date="2018-10" db="EMBL/GenBank/DDBJ databases">
        <title>Isolation from cow dung.</title>
        <authorList>
            <person name="Ling L."/>
        </authorList>
    </citation>
    <scope>NUCLEOTIDE SEQUENCE [LARGE SCALE GENOMIC DNA]</scope>
    <source>
        <strain evidence="1 2">NEAU-LL90</strain>
    </source>
</reference>
<gene>
    <name evidence="1" type="ORF">EBN03_09970</name>
</gene>
<proteinExistence type="predicted"/>
<sequence>MDFGTAAIQLPAPGWLHQPKIPGRITDRISIHKTGIGSDARELRVEGVDGGHTGYWTKTVAAPDWTFVATDAPLSGTPLTNTPDDRSVDPTVAESAFDYSGRSTAGWTATIAHFDVSQSPTPLHVELGDGNSVDLTLHTVDGLRQTPQPSGISDAPRHFDGTLEVPQDLLDSLATQPNSVHAFITDTLGGRRFTDTGVDVTAGSFDIAALGLALPRRR</sequence>
<protein>
    <submittedName>
        <fullName evidence="1">Uncharacterized protein</fullName>
    </submittedName>
</protein>
<organism evidence="1 2">
    <name type="scientific">Nocardia stercoris</name>
    <dbReference type="NCBI Taxonomy" id="2483361"/>
    <lineage>
        <taxon>Bacteria</taxon>
        <taxon>Bacillati</taxon>
        <taxon>Actinomycetota</taxon>
        <taxon>Actinomycetes</taxon>
        <taxon>Mycobacteriales</taxon>
        <taxon>Nocardiaceae</taxon>
        <taxon>Nocardia</taxon>
    </lineage>
</organism>
<dbReference type="Proteomes" id="UP000279275">
    <property type="component" value="Unassembled WGS sequence"/>
</dbReference>
<evidence type="ECO:0000313" key="2">
    <source>
        <dbReference type="Proteomes" id="UP000279275"/>
    </source>
</evidence>
<accession>A0A3M2L8S9</accession>
<name>A0A3M2L8S9_9NOCA</name>
<dbReference type="AlphaFoldDB" id="A0A3M2L8S9"/>
<dbReference type="RefSeq" id="WP_122187653.1">
    <property type="nucleotide sequence ID" value="NZ_RFFH01000003.1"/>
</dbReference>
<comment type="caution">
    <text evidence="1">The sequence shown here is derived from an EMBL/GenBank/DDBJ whole genome shotgun (WGS) entry which is preliminary data.</text>
</comment>
<dbReference type="OrthoDB" id="3710702at2"/>